<proteinExistence type="predicted"/>
<dbReference type="Proteomes" id="UP000184474">
    <property type="component" value="Unassembled WGS sequence"/>
</dbReference>
<evidence type="ECO:0000313" key="1">
    <source>
        <dbReference type="EMBL" id="SHK76536.1"/>
    </source>
</evidence>
<name>A0A1M6V5H7_REIAG</name>
<protein>
    <submittedName>
        <fullName evidence="1">Uncharacterized protein</fullName>
    </submittedName>
</protein>
<sequence>MKTLNPVAPATGNTPSADLALRKVGLPLAQGEACAWASATVCLPKVDLLLAQAETRTFITLLKTF</sequence>
<dbReference type="AlphaFoldDB" id="A0A1M6V5H7"/>
<gene>
    <name evidence="1" type="ORF">SAMN04488028_108123</name>
</gene>
<evidence type="ECO:0000313" key="2">
    <source>
        <dbReference type="Proteomes" id="UP000184474"/>
    </source>
</evidence>
<accession>A0A1M6V5H7</accession>
<reference evidence="2" key="1">
    <citation type="submission" date="2016-11" db="EMBL/GenBank/DDBJ databases">
        <authorList>
            <person name="Varghese N."/>
            <person name="Submissions S."/>
        </authorList>
    </citation>
    <scope>NUCLEOTIDE SEQUENCE [LARGE SCALE GENOMIC DNA]</scope>
    <source>
        <strain evidence="2">DSM 26134</strain>
    </source>
</reference>
<dbReference type="EMBL" id="FRAA01000008">
    <property type="protein sequence ID" value="SHK76536.1"/>
    <property type="molecule type" value="Genomic_DNA"/>
</dbReference>
<keyword evidence="2" id="KW-1185">Reference proteome</keyword>
<organism evidence="1 2">
    <name type="scientific">Reichenbachiella agariperforans</name>
    <dbReference type="NCBI Taxonomy" id="156994"/>
    <lineage>
        <taxon>Bacteria</taxon>
        <taxon>Pseudomonadati</taxon>
        <taxon>Bacteroidota</taxon>
        <taxon>Cytophagia</taxon>
        <taxon>Cytophagales</taxon>
        <taxon>Reichenbachiellaceae</taxon>
        <taxon>Reichenbachiella</taxon>
    </lineage>
</organism>